<sequence>MQQWYQHIINSARPRAGGGPDVTNTRFQEMVSQPGRQRLGQEPFGWVTVCRGLYVTSLRSNLTFMQVMILFSPKRSPDPERLASTI</sequence>
<accession>S7Q551</accession>
<evidence type="ECO:0000313" key="2">
    <source>
        <dbReference type="Proteomes" id="UP000052978"/>
    </source>
</evidence>
<evidence type="ECO:0000313" key="1">
    <source>
        <dbReference type="EMBL" id="EPQ15912.1"/>
    </source>
</evidence>
<dbReference type="Proteomes" id="UP000052978">
    <property type="component" value="Unassembled WGS sequence"/>
</dbReference>
<organism evidence="1 2">
    <name type="scientific">Myotis brandtii</name>
    <name type="common">Brandt's bat</name>
    <dbReference type="NCBI Taxonomy" id="109478"/>
    <lineage>
        <taxon>Eukaryota</taxon>
        <taxon>Metazoa</taxon>
        <taxon>Chordata</taxon>
        <taxon>Craniata</taxon>
        <taxon>Vertebrata</taxon>
        <taxon>Euteleostomi</taxon>
        <taxon>Mammalia</taxon>
        <taxon>Eutheria</taxon>
        <taxon>Laurasiatheria</taxon>
        <taxon>Chiroptera</taxon>
        <taxon>Yangochiroptera</taxon>
        <taxon>Vespertilionidae</taxon>
        <taxon>Myotis</taxon>
    </lineage>
</organism>
<dbReference type="AlphaFoldDB" id="S7Q551"/>
<name>S7Q551_MYOBR</name>
<keyword evidence="2" id="KW-1185">Reference proteome</keyword>
<proteinExistence type="predicted"/>
<gene>
    <name evidence="1" type="ORF">D623_10024215</name>
</gene>
<dbReference type="EMBL" id="KE164198">
    <property type="protein sequence ID" value="EPQ15912.1"/>
    <property type="molecule type" value="Genomic_DNA"/>
</dbReference>
<reference evidence="1 2" key="1">
    <citation type="journal article" date="2013" name="Nat. Commun.">
        <title>Genome analysis reveals insights into physiology and longevity of the Brandt's bat Myotis brandtii.</title>
        <authorList>
            <person name="Seim I."/>
            <person name="Fang X."/>
            <person name="Xiong Z."/>
            <person name="Lobanov A.V."/>
            <person name="Huang Z."/>
            <person name="Ma S."/>
            <person name="Feng Y."/>
            <person name="Turanov A.A."/>
            <person name="Zhu Y."/>
            <person name="Lenz T.L."/>
            <person name="Gerashchenko M.V."/>
            <person name="Fan D."/>
            <person name="Hee Yim S."/>
            <person name="Yao X."/>
            <person name="Jordan D."/>
            <person name="Xiong Y."/>
            <person name="Ma Y."/>
            <person name="Lyapunov A.N."/>
            <person name="Chen G."/>
            <person name="Kulakova O.I."/>
            <person name="Sun Y."/>
            <person name="Lee S.G."/>
            <person name="Bronson R.T."/>
            <person name="Moskalev A.A."/>
            <person name="Sunyaev S.R."/>
            <person name="Zhang G."/>
            <person name="Krogh A."/>
            <person name="Wang J."/>
            <person name="Gladyshev V.N."/>
        </authorList>
    </citation>
    <scope>NUCLEOTIDE SEQUENCE [LARGE SCALE GENOMIC DNA]</scope>
</reference>
<protein>
    <submittedName>
        <fullName evidence="1">Uncharacterized protein</fullName>
    </submittedName>
</protein>